<gene>
    <name evidence="1" type="ORF">G2W53_023939</name>
</gene>
<protein>
    <submittedName>
        <fullName evidence="1">Uncharacterized protein</fullName>
    </submittedName>
</protein>
<proteinExistence type="predicted"/>
<evidence type="ECO:0000313" key="1">
    <source>
        <dbReference type="EMBL" id="KAF7818484.1"/>
    </source>
</evidence>
<name>A0A834TBF5_9FABA</name>
<comment type="caution">
    <text evidence="1">The sequence shown here is derived from an EMBL/GenBank/DDBJ whole genome shotgun (WGS) entry which is preliminary data.</text>
</comment>
<accession>A0A834TBF5</accession>
<dbReference type="AlphaFoldDB" id="A0A834TBF5"/>
<reference evidence="1" key="1">
    <citation type="submission" date="2020-09" db="EMBL/GenBank/DDBJ databases">
        <title>Genome-Enabled Discovery of Anthraquinone Biosynthesis in Senna tora.</title>
        <authorList>
            <person name="Kang S.-H."/>
            <person name="Pandey R.P."/>
            <person name="Lee C.-M."/>
            <person name="Sim J.-S."/>
            <person name="Jeong J.-T."/>
            <person name="Choi B.-S."/>
            <person name="Jung M."/>
            <person name="Ginzburg D."/>
            <person name="Zhao K."/>
            <person name="Won S.Y."/>
            <person name="Oh T.-J."/>
            <person name="Yu Y."/>
            <person name="Kim N.-H."/>
            <person name="Lee O.R."/>
            <person name="Lee T.-H."/>
            <person name="Bashyal P."/>
            <person name="Kim T.-S."/>
            <person name="Lee W.-H."/>
            <person name="Kawkins C."/>
            <person name="Kim C.-K."/>
            <person name="Kim J.S."/>
            <person name="Ahn B.O."/>
            <person name="Rhee S.Y."/>
            <person name="Sohng J.K."/>
        </authorList>
    </citation>
    <scope>NUCLEOTIDE SEQUENCE</scope>
    <source>
        <tissue evidence="1">Leaf</tissue>
    </source>
</reference>
<evidence type="ECO:0000313" key="2">
    <source>
        <dbReference type="Proteomes" id="UP000634136"/>
    </source>
</evidence>
<organism evidence="1 2">
    <name type="scientific">Senna tora</name>
    <dbReference type="NCBI Taxonomy" id="362788"/>
    <lineage>
        <taxon>Eukaryota</taxon>
        <taxon>Viridiplantae</taxon>
        <taxon>Streptophyta</taxon>
        <taxon>Embryophyta</taxon>
        <taxon>Tracheophyta</taxon>
        <taxon>Spermatophyta</taxon>
        <taxon>Magnoliopsida</taxon>
        <taxon>eudicotyledons</taxon>
        <taxon>Gunneridae</taxon>
        <taxon>Pentapetalae</taxon>
        <taxon>rosids</taxon>
        <taxon>fabids</taxon>
        <taxon>Fabales</taxon>
        <taxon>Fabaceae</taxon>
        <taxon>Caesalpinioideae</taxon>
        <taxon>Cassia clade</taxon>
        <taxon>Senna</taxon>
    </lineage>
</organism>
<sequence length="42" mass="4868">MRRKETAFARLRKFRRRKIGVDGLVLSGFASVTKTSRHDYGV</sequence>
<dbReference type="EMBL" id="JAAIUW010000008">
    <property type="protein sequence ID" value="KAF7818484.1"/>
    <property type="molecule type" value="Genomic_DNA"/>
</dbReference>
<dbReference type="Proteomes" id="UP000634136">
    <property type="component" value="Unassembled WGS sequence"/>
</dbReference>
<keyword evidence="2" id="KW-1185">Reference proteome</keyword>